<dbReference type="EMBL" id="JBHSDP010000025">
    <property type="protein sequence ID" value="MFC4331211.1"/>
    <property type="molecule type" value="Genomic_DNA"/>
</dbReference>
<comment type="caution">
    <text evidence="2">The sequence shown here is derived from an EMBL/GenBank/DDBJ whole genome shotgun (WGS) entry which is preliminary data.</text>
</comment>
<name>A0ABV8TLD4_9ACTN</name>
<feature type="region of interest" description="Disordered" evidence="1">
    <location>
        <begin position="1"/>
        <end position="33"/>
    </location>
</feature>
<sequence>MTRPPGDPDHGGGHAPRPSVSCAHCGTPADEPPPTWTCSVEDGVRRYFCDACSRAHLRSIEGRLDSARW</sequence>
<evidence type="ECO:0000313" key="3">
    <source>
        <dbReference type="Proteomes" id="UP001595824"/>
    </source>
</evidence>
<protein>
    <recommendedName>
        <fullName evidence="4">Small CPxCG-related zinc finger protein</fullName>
    </recommendedName>
</protein>
<reference evidence="3" key="1">
    <citation type="journal article" date="2019" name="Int. J. Syst. Evol. Microbiol.">
        <title>The Global Catalogue of Microorganisms (GCM) 10K type strain sequencing project: providing services to taxonomists for standard genome sequencing and annotation.</title>
        <authorList>
            <consortium name="The Broad Institute Genomics Platform"/>
            <consortium name="The Broad Institute Genome Sequencing Center for Infectious Disease"/>
            <person name="Wu L."/>
            <person name="Ma J."/>
        </authorList>
    </citation>
    <scope>NUCLEOTIDE SEQUENCE [LARGE SCALE GENOMIC DNA]</scope>
    <source>
        <strain evidence="3">PCU 347</strain>
    </source>
</reference>
<accession>A0ABV8TLD4</accession>
<gene>
    <name evidence="2" type="ORF">ACFPC0_26210</name>
</gene>
<organism evidence="2 3">
    <name type="scientific">Streptomyces andamanensis</name>
    <dbReference type="NCBI Taxonomy" id="1565035"/>
    <lineage>
        <taxon>Bacteria</taxon>
        <taxon>Bacillati</taxon>
        <taxon>Actinomycetota</taxon>
        <taxon>Actinomycetes</taxon>
        <taxon>Kitasatosporales</taxon>
        <taxon>Streptomycetaceae</taxon>
        <taxon>Streptomyces</taxon>
    </lineage>
</organism>
<evidence type="ECO:0000256" key="1">
    <source>
        <dbReference type="SAM" id="MobiDB-lite"/>
    </source>
</evidence>
<keyword evidence="3" id="KW-1185">Reference proteome</keyword>
<evidence type="ECO:0008006" key="4">
    <source>
        <dbReference type="Google" id="ProtNLM"/>
    </source>
</evidence>
<evidence type="ECO:0000313" key="2">
    <source>
        <dbReference type="EMBL" id="MFC4331211.1"/>
    </source>
</evidence>
<proteinExistence type="predicted"/>
<dbReference type="RefSeq" id="WP_381742460.1">
    <property type="nucleotide sequence ID" value="NZ_JBHSDP010000025.1"/>
</dbReference>
<dbReference type="Proteomes" id="UP001595824">
    <property type="component" value="Unassembled WGS sequence"/>
</dbReference>
<feature type="compositionally biased region" description="Basic and acidic residues" evidence="1">
    <location>
        <begin position="1"/>
        <end position="12"/>
    </location>
</feature>